<feature type="compositionally biased region" description="Basic and acidic residues" evidence="1">
    <location>
        <begin position="608"/>
        <end position="618"/>
    </location>
</feature>
<feature type="region of interest" description="Disordered" evidence="1">
    <location>
        <begin position="505"/>
        <end position="1341"/>
    </location>
</feature>
<feature type="compositionally biased region" description="Low complexity" evidence="1">
    <location>
        <begin position="837"/>
        <end position="846"/>
    </location>
</feature>
<feature type="compositionally biased region" description="Low complexity" evidence="1">
    <location>
        <begin position="709"/>
        <end position="724"/>
    </location>
</feature>
<feature type="region of interest" description="Disordered" evidence="1">
    <location>
        <begin position="371"/>
        <end position="390"/>
    </location>
</feature>
<feature type="compositionally biased region" description="Low complexity" evidence="1">
    <location>
        <begin position="479"/>
        <end position="492"/>
    </location>
</feature>
<feature type="compositionally biased region" description="Pro residues" evidence="1">
    <location>
        <begin position="688"/>
        <end position="697"/>
    </location>
</feature>
<reference evidence="2 3" key="1">
    <citation type="submission" date="2018-03" db="EMBL/GenBank/DDBJ databases">
        <title>Genomic Encyclopedia of Archaeal and Bacterial Type Strains, Phase II (KMG-II): from individual species to whole genera.</title>
        <authorList>
            <person name="Goeker M."/>
        </authorList>
    </citation>
    <scope>NUCLEOTIDE SEQUENCE [LARGE SCALE GENOMIC DNA]</scope>
    <source>
        <strain evidence="2 3">DSM 44720</strain>
    </source>
</reference>
<evidence type="ECO:0000313" key="3">
    <source>
        <dbReference type="Proteomes" id="UP000239494"/>
    </source>
</evidence>
<feature type="compositionally biased region" description="Polar residues" evidence="1">
    <location>
        <begin position="1063"/>
        <end position="1076"/>
    </location>
</feature>
<feature type="compositionally biased region" description="Basic and acidic residues" evidence="1">
    <location>
        <begin position="1208"/>
        <end position="1221"/>
    </location>
</feature>
<feature type="compositionally biased region" description="Gly residues" evidence="1">
    <location>
        <begin position="978"/>
        <end position="994"/>
    </location>
</feature>
<accession>A0A2T0SSC3</accession>
<evidence type="ECO:0000313" key="2">
    <source>
        <dbReference type="EMBL" id="PRY36315.1"/>
    </source>
</evidence>
<keyword evidence="3" id="KW-1185">Reference proteome</keyword>
<evidence type="ECO:0000256" key="1">
    <source>
        <dbReference type="SAM" id="MobiDB-lite"/>
    </source>
</evidence>
<feature type="compositionally biased region" description="Low complexity" evidence="1">
    <location>
        <begin position="678"/>
        <end position="687"/>
    </location>
</feature>
<feature type="compositionally biased region" description="Gly residues" evidence="1">
    <location>
        <begin position="937"/>
        <end position="958"/>
    </location>
</feature>
<feature type="compositionally biased region" description="Pro residues" evidence="1">
    <location>
        <begin position="1285"/>
        <end position="1295"/>
    </location>
</feature>
<feature type="compositionally biased region" description="Acidic residues" evidence="1">
    <location>
        <begin position="1330"/>
        <end position="1340"/>
    </location>
</feature>
<dbReference type="RefSeq" id="WP_106192869.1">
    <property type="nucleotide sequence ID" value="NZ_PVTF01000012.1"/>
</dbReference>
<feature type="compositionally biased region" description="Polar residues" evidence="1">
    <location>
        <begin position="913"/>
        <end position="923"/>
    </location>
</feature>
<feature type="compositionally biased region" description="Low complexity" evidence="1">
    <location>
        <begin position="995"/>
        <end position="1020"/>
    </location>
</feature>
<dbReference type="Proteomes" id="UP000239494">
    <property type="component" value="Unassembled WGS sequence"/>
</dbReference>
<organism evidence="2 3">
    <name type="scientific">Umezawaea tangerina</name>
    <dbReference type="NCBI Taxonomy" id="84725"/>
    <lineage>
        <taxon>Bacteria</taxon>
        <taxon>Bacillati</taxon>
        <taxon>Actinomycetota</taxon>
        <taxon>Actinomycetes</taxon>
        <taxon>Pseudonocardiales</taxon>
        <taxon>Pseudonocardiaceae</taxon>
        <taxon>Umezawaea</taxon>
    </lineage>
</organism>
<feature type="compositionally biased region" description="Pro residues" evidence="1">
    <location>
        <begin position="664"/>
        <end position="677"/>
    </location>
</feature>
<sequence length="1476" mass="150938">MAARGEAQADVEVSTLVVPAWRLRWRAPELALVLGERAVALASTRRDEIDRLRAESLVVFASNRMGRGVRIADRALDALKAAETAGEQETAWRLRIELAACATAVGAPLTGFGAVRPVLAADGVPHALRAAALVQASDCLVTIGRGPQLGMALSEADQLYVADTLLDADTRLLQRGLLHASAAAQHRRWGDLQAATDAAGKGLELLAELTDPSVDSGQVRGRLTLELVCALMDSNRLGEASEIGSPLLDLPVRAPSAADVGWLRLALATRVHLPAGRVDVARGMLRDTADSAQRHQLDTLLAESLLALAHVHEVSGELAEALTDLRSAHAAERRRARAVYAVRARLAAEFSGAHRHPVGPHEQLGSLLRPGDGRAAAAQGAMRGSQPPADAVLAPELKQQLRQWRPTQTTRTEGQRVKRTLRAAEDMTVEGISAARAHAADRWRLVQPFGEAIPPAESDAPEAPTSGGRRRAEDRPDASTDSAGAAPAGDGAVPAAGLIAAAGAMRSGRRRAAREAAEEDAPALPTPQEEPAAQTPSEPAPDQEPDQEVANVLETLEAAGLLDKRRSGGRRRAPDAEDDATQDPQAAAEEPGAKRPEQPAAEAPAPKWRVEPPQRPRPPEQPPQPPPANLFDAPTMVQPAVGADGLPVARPNPGLGAAFVKGPVIPPARSPQSPQEPQPRHPGSGLEPPRPPEPPRSAAPNDPAALTDPGAPIDPGAPAAQGPGTEFPPRLDGSSATGTPTSGAHSPDALPESARWTNRNAGAGAPPGFPTTPGLPDSGPLPGQPPRPGSDIPWAESAFGAQSPQGLAGPQGPNAADSGQWADGGHTGAHGSPTNRSDSAPSAPADGAFGPHSPQTPATPSRPGSDRSGTDSGQWPTAGASGGPASNSGADSWADNAFAAQGPAGPPGPEPDQWSTGPSSRNQPGMPGSSGGTPSPGDGGSAGAGSGGTGSWGDGGFGAQPPQGFPGMPGPSTDAGSAGAGSGGAGSWADGGFGAQSSQGQPGMPGSSGDAGSAGAGRAADSGRWDDEGPGSESRPGAADQGRGVDGSPTRTPGAVPGAESVRWTNRPSASESSQGPAGVPPGLWTDGIAGLEAFGAGLSDGGPGSESARWLNRASAVEPPRGGAATNTPRWSDSDPDPVRQADTPPTTGRAPGAPFPPGFGGSSGVWPGPDTSRVSDSPSGAVTGAASSHTEIGGQAAGTGDPDPDFAARSDFDTGHQADRAFGADAPARSGFDSTEPVGTSTPEPLYGTESARVPDPVNPTPEPEREPDQVPAVPDPDDIPDIPIPDPIPRPPTSSGFDLGRSRFLSSADVEDDLPEVPAPPRRPPVEEPEPVPEEPVDPFVTAVVVGDRTIEVPSAARASRRHKSDLSLAELLTEALVAYETGRRSDPEADQTASEEIADWISSSETPAEPISPDRLERAGHRAAEPAPEPTDSEKTTYLTPVRDVESTALIWEPGPDGEPEPPYDRWTLPES</sequence>
<feature type="compositionally biased region" description="Low complexity" evidence="1">
    <location>
        <begin position="371"/>
        <end position="384"/>
    </location>
</feature>
<feature type="compositionally biased region" description="Low complexity" evidence="1">
    <location>
        <begin position="761"/>
        <end position="774"/>
    </location>
</feature>
<dbReference type="EMBL" id="PVTF01000012">
    <property type="protein sequence ID" value="PRY36315.1"/>
    <property type="molecule type" value="Genomic_DNA"/>
</dbReference>
<proteinExistence type="predicted"/>
<feature type="compositionally biased region" description="Pro residues" evidence="1">
    <location>
        <begin position="619"/>
        <end position="628"/>
    </location>
</feature>
<feature type="compositionally biased region" description="Basic and acidic residues" evidence="1">
    <location>
        <begin position="1416"/>
        <end position="1428"/>
    </location>
</feature>
<comment type="caution">
    <text evidence="2">The sequence shown here is derived from an EMBL/GenBank/DDBJ whole genome shotgun (WGS) entry which is preliminary data.</text>
</comment>
<name>A0A2T0SSC3_9PSEU</name>
<feature type="compositionally biased region" description="Polar residues" evidence="1">
    <location>
        <begin position="734"/>
        <end position="744"/>
    </location>
</feature>
<feature type="region of interest" description="Disordered" evidence="1">
    <location>
        <begin position="1386"/>
        <end position="1476"/>
    </location>
</feature>
<feature type="compositionally biased region" description="Low complexity" evidence="1">
    <location>
        <begin position="924"/>
        <end position="936"/>
    </location>
</feature>
<feature type="compositionally biased region" description="Low complexity" evidence="1">
    <location>
        <begin position="883"/>
        <end position="892"/>
    </location>
</feature>
<feature type="compositionally biased region" description="Polar residues" evidence="1">
    <location>
        <begin position="1174"/>
        <end position="1192"/>
    </location>
</feature>
<gene>
    <name evidence="2" type="ORF">CLV43_112242</name>
</gene>
<protein>
    <submittedName>
        <fullName evidence="2">Uncharacterized protein</fullName>
    </submittedName>
</protein>
<feature type="region of interest" description="Disordered" evidence="1">
    <location>
        <begin position="451"/>
        <end position="492"/>
    </location>
</feature>